<dbReference type="Proteomes" id="UP000257109">
    <property type="component" value="Unassembled WGS sequence"/>
</dbReference>
<dbReference type="PANTHER" id="PTHR48154:SF1">
    <property type="entry name" value="PROTEIN, PUTATIVE-RELATED"/>
    <property type="match status" value="1"/>
</dbReference>
<protein>
    <recommendedName>
        <fullName evidence="2">DUF7745 domain-containing protein</fullName>
    </recommendedName>
</protein>
<proteinExistence type="predicted"/>
<feature type="compositionally biased region" description="Basic and acidic residues" evidence="1">
    <location>
        <begin position="162"/>
        <end position="180"/>
    </location>
</feature>
<dbReference type="EMBL" id="QJKJ01014238">
    <property type="protein sequence ID" value="RDX64757.1"/>
    <property type="molecule type" value="Genomic_DNA"/>
</dbReference>
<evidence type="ECO:0000313" key="3">
    <source>
        <dbReference type="EMBL" id="RDX64757.1"/>
    </source>
</evidence>
<accession>A0A371EFF0</accession>
<sequence>MADVECATRLSGSAWRRPGPPTMYDLCPINDLEGFPSIKDRLHQLRKEGDWQTFMDVYGLLIYSIVLFPQIEDYIDLAVVDAFLAKKDRGENTVIVVLANTYYTLNYCYEKNRKGLRCCTPLLYLWMAAHLFHSKRRMTYPIEDHYWSWIKPMTLNMSDPTDSFKPKEGSRPRGPGRDPLGKTTDLAMTKRKNIAYMMVVNSVGPVRTYTNQPITRTRPKRTSDHTSVG</sequence>
<feature type="non-terminal residue" evidence="3">
    <location>
        <position position="1"/>
    </location>
</feature>
<evidence type="ECO:0000259" key="2">
    <source>
        <dbReference type="Pfam" id="PF24924"/>
    </source>
</evidence>
<gene>
    <name evidence="3" type="ORF">CR513_56652</name>
</gene>
<dbReference type="OrthoDB" id="983711at2759"/>
<evidence type="ECO:0000313" key="4">
    <source>
        <dbReference type="Proteomes" id="UP000257109"/>
    </source>
</evidence>
<feature type="region of interest" description="Disordered" evidence="1">
    <location>
        <begin position="160"/>
        <end position="184"/>
    </location>
</feature>
<dbReference type="AlphaFoldDB" id="A0A371EFF0"/>
<keyword evidence="4" id="KW-1185">Reference proteome</keyword>
<feature type="region of interest" description="Disordered" evidence="1">
    <location>
        <begin position="209"/>
        <end position="229"/>
    </location>
</feature>
<name>A0A371EFF0_MUCPR</name>
<evidence type="ECO:0000256" key="1">
    <source>
        <dbReference type="SAM" id="MobiDB-lite"/>
    </source>
</evidence>
<feature type="domain" description="DUF7745" evidence="2">
    <location>
        <begin position="38"/>
        <end position="144"/>
    </location>
</feature>
<reference evidence="3" key="1">
    <citation type="submission" date="2018-05" db="EMBL/GenBank/DDBJ databases">
        <title>Draft genome of Mucuna pruriens seed.</title>
        <authorList>
            <person name="Nnadi N.E."/>
            <person name="Vos R."/>
            <person name="Hasami M.H."/>
            <person name="Devisetty U.K."/>
            <person name="Aguiy J.C."/>
        </authorList>
    </citation>
    <scope>NUCLEOTIDE SEQUENCE [LARGE SCALE GENOMIC DNA]</scope>
    <source>
        <strain evidence="3">JCA_2017</strain>
    </source>
</reference>
<dbReference type="InterPro" id="IPR056647">
    <property type="entry name" value="DUF7745"/>
</dbReference>
<comment type="caution">
    <text evidence="3">The sequence shown here is derived from an EMBL/GenBank/DDBJ whole genome shotgun (WGS) entry which is preliminary data.</text>
</comment>
<dbReference type="Pfam" id="PF24924">
    <property type="entry name" value="DUF7745"/>
    <property type="match status" value="1"/>
</dbReference>
<organism evidence="3 4">
    <name type="scientific">Mucuna pruriens</name>
    <name type="common">Velvet bean</name>
    <name type="synonym">Dolichos pruriens</name>
    <dbReference type="NCBI Taxonomy" id="157652"/>
    <lineage>
        <taxon>Eukaryota</taxon>
        <taxon>Viridiplantae</taxon>
        <taxon>Streptophyta</taxon>
        <taxon>Embryophyta</taxon>
        <taxon>Tracheophyta</taxon>
        <taxon>Spermatophyta</taxon>
        <taxon>Magnoliopsida</taxon>
        <taxon>eudicotyledons</taxon>
        <taxon>Gunneridae</taxon>
        <taxon>Pentapetalae</taxon>
        <taxon>rosids</taxon>
        <taxon>fabids</taxon>
        <taxon>Fabales</taxon>
        <taxon>Fabaceae</taxon>
        <taxon>Papilionoideae</taxon>
        <taxon>50 kb inversion clade</taxon>
        <taxon>NPAAA clade</taxon>
        <taxon>indigoferoid/millettioid clade</taxon>
        <taxon>Phaseoleae</taxon>
        <taxon>Mucuna</taxon>
    </lineage>
</organism>
<dbReference type="PANTHER" id="PTHR48154">
    <property type="entry name" value="PROTEIN, PUTATIVE-RELATED"/>
    <property type="match status" value="1"/>
</dbReference>